<dbReference type="Pfam" id="PF19546">
    <property type="entry name" value="DUF6070"/>
    <property type="match status" value="1"/>
</dbReference>
<gene>
    <name evidence="2" type="ORF">ABFV83_17215</name>
</gene>
<protein>
    <submittedName>
        <fullName evidence="2">DUF6070 family protein</fullName>
    </submittedName>
</protein>
<keyword evidence="1" id="KW-1133">Transmembrane helix</keyword>
<proteinExistence type="predicted"/>
<evidence type="ECO:0000256" key="1">
    <source>
        <dbReference type="SAM" id="Phobius"/>
    </source>
</evidence>
<evidence type="ECO:0000313" key="2">
    <source>
        <dbReference type="EMBL" id="XBS53532.1"/>
    </source>
</evidence>
<accession>A0AAU7PN67</accession>
<dbReference type="AlphaFoldDB" id="A0AAU7PN67"/>
<dbReference type="EMBL" id="CP157940">
    <property type="protein sequence ID" value="XBS53532.1"/>
    <property type="molecule type" value="Genomic_DNA"/>
</dbReference>
<reference evidence="2" key="1">
    <citation type="submission" date="2024-06" db="EMBL/GenBank/DDBJ databases">
        <title>Lacrimispora cavernae sp. nov., a novel anaerobe isolated from bat guano pile inside a cave.</title>
        <authorList>
            <person name="Miller S.L."/>
            <person name="Lu N."/>
            <person name="King J."/>
            <person name="Sankaranarayanan K."/>
            <person name="Lawson P.A."/>
        </authorList>
    </citation>
    <scope>NUCLEOTIDE SEQUENCE</scope>
    <source>
        <strain evidence="2">BS-2</strain>
    </source>
</reference>
<name>A0AAU7PN67_9FIRM</name>
<keyword evidence="1" id="KW-0812">Transmembrane</keyword>
<keyword evidence="1" id="KW-0472">Membrane</keyword>
<dbReference type="InterPro" id="IPR045714">
    <property type="entry name" value="DUF6070"/>
</dbReference>
<dbReference type="RefSeq" id="WP_349945586.1">
    <property type="nucleotide sequence ID" value="NZ_CP157940.1"/>
</dbReference>
<sequence length="416" mass="48061">MKELKWSIEKERKIIRGILIVLCIVLSMMLKYNLSNNKEGESLSQKELYEKGYDLPINEKDKRESEKECEKVMGIVYKIYENSDKGNSINITIPEETVKQMYDAIAAAGIPVSDSGNKYGMANHKKMEQFLNHSSSGIKSEIVVYRVLTNGGIARQKFIFDGKDMYSLYTNAVWNKNMLISITATSYTRIKEWSYTEKGWFRFAYCVPEYPEVTEIMNGNMLIRVKPFNSKYQEMTEKYLVPVSYQGNNMLCSNWDEEHMEHLDYTGLFESLYFIKYGDKLPFEQYSCGIPRDMFEDLMTEYLPVSREQLEEYAVYNKKNKVYEWDRLGCGNYSPNAFNFSYPEVTEIGNNADGTLTLTVDAVCEASDNDDALTHKITVRLFQDGSIKYLSNQIAGDGLQRIPAYQYRISKIPGDS</sequence>
<organism evidence="2">
    <name type="scientific">Lacrimispora sp. BS-2</name>
    <dbReference type="NCBI Taxonomy" id="3151850"/>
    <lineage>
        <taxon>Bacteria</taxon>
        <taxon>Bacillati</taxon>
        <taxon>Bacillota</taxon>
        <taxon>Clostridia</taxon>
        <taxon>Lachnospirales</taxon>
        <taxon>Lachnospiraceae</taxon>
        <taxon>Lacrimispora</taxon>
    </lineage>
</organism>
<feature type="transmembrane region" description="Helical" evidence="1">
    <location>
        <begin position="14"/>
        <end position="34"/>
    </location>
</feature>